<organism evidence="10 11">
    <name type="scientific">Chitinophaga terrae</name>
    <name type="common">ex Kim and Jung 2007</name>
    <dbReference type="NCBI Taxonomy" id="408074"/>
    <lineage>
        <taxon>Bacteria</taxon>
        <taxon>Pseudomonadati</taxon>
        <taxon>Bacteroidota</taxon>
        <taxon>Chitinophagia</taxon>
        <taxon>Chitinophagales</taxon>
        <taxon>Chitinophagaceae</taxon>
        <taxon>Chitinophaga</taxon>
    </lineage>
</organism>
<evidence type="ECO:0000256" key="2">
    <source>
        <dbReference type="ARBA" id="ARBA00023012"/>
    </source>
</evidence>
<evidence type="ECO:0000256" key="6">
    <source>
        <dbReference type="PROSITE-ProRule" id="PRU00169"/>
    </source>
</evidence>
<dbReference type="EMBL" id="FNRL01000015">
    <property type="protein sequence ID" value="SEA77322.1"/>
    <property type="molecule type" value="Genomic_DNA"/>
</dbReference>
<dbReference type="OrthoDB" id="9789181at2"/>
<feature type="domain" description="OmpR/PhoB-type" evidence="9">
    <location>
        <begin position="131"/>
        <end position="224"/>
    </location>
</feature>
<evidence type="ECO:0000256" key="7">
    <source>
        <dbReference type="PROSITE-ProRule" id="PRU01091"/>
    </source>
</evidence>
<dbReference type="PROSITE" id="PS50110">
    <property type="entry name" value="RESPONSE_REGULATORY"/>
    <property type="match status" value="1"/>
</dbReference>
<dbReference type="InterPro" id="IPR001867">
    <property type="entry name" value="OmpR/PhoB-type_DNA-bd"/>
</dbReference>
<dbReference type="Pfam" id="PF00072">
    <property type="entry name" value="Response_reg"/>
    <property type="match status" value="1"/>
</dbReference>
<dbReference type="PROSITE" id="PS51755">
    <property type="entry name" value="OMPR_PHOB"/>
    <property type="match status" value="1"/>
</dbReference>
<dbReference type="GO" id="GO:0006355">
    <property type="term" value="P:regulation of DNA-templated transcription"/>
    <property type="evidence" value="ECO:0007669"/>
    <property type="project" value="InterPro"/>
</dbReference>
<dbReference type="STRING" id="408074.SAMN05660909_03375"/>
<dbReference type="GO" id="GO:0032993">
    <property type="term" value="C:protein-DNA complex"/>
    <property type="evidence" value="ECO:0007669"/>
    <property type="project" value="TreeGrafter"/>
</dbReference>
<dbReference type="GO" id="GO:0000156">
    <property type="term" value="F:phosphorelay response regulator activity"/>
    <property type="evidence" value="ECO:0007669"/>
    <property type="project" value="TreeGrafter"/>
</dbReference>
<dbReference type="SUPFAM" id="SSF52172">
    <property type="entry name" value="CheY-like"/>
    <property type="match status" value="1"/>
</dbReference>
<feature type="modified residue" description="4-aspartylphosphate" evidence="6">
    <location>
        <position position="52"/>
    </location>
</feature>
<evidence type="ECO:0000256" key="3">
    <source>
        <dbReference type="ARBA" id="ARBA00023015"/>
    </source>
</evidence>
<protein>
    <submittedName>
        <fullName evidence="10">Two-component system, OmpR family, response regulator TctD</fullName>
    </submittedName>
</protein>
<dbReference type="InterPro" id="IPR011006">
    <property type="entry name" value="CheY-like_superfamily"/>
</dbReference>
<dbReference type="InterPro" id="IPR016032">
    <property type="entry name" value="Sig_transdc_resp-reg_C-effctor"/>
</dbReference>
<keyword evidence="1 6" id="KW-0597">Phosphoprotein</keyword>
<name>A0A1H4DYR7_9BACT</name>
<dbReference type="InterPro" id="IPR039420">
    <property type="entry name" value="WalR-like"/>
</dbReference>
<dbReference type="SMART" id="SM00862">
    <property type="entry name" value="Trans_reg_C"/>
    <property type="match status" value="1"/>
</dbReference>
<feature type="domain" description="Response regulatory" evidence="8">
    <location>
        <begin position="8"/>
        <end position="121"/>
    </location>
</feature>
<proteinExistence type="predicted"/>
<keyword evidence="4 7" id="KW-0238">DNA-binding</keyword>
<keyword evidence="5" id="KW-0804">Transcription</keyword>
<dbReference type="GO" id="GO:0000976">
    <property type="term" value="F:transcription cis-regulatory region binding"/>
    <property type="evidence" value="ECO:0007669"/>
    <property type="project" value="TreeGrafter"/>
</dbReference>
<evidence type="ECO:0000256" key="5">
    <source>
        <dbReference type="ARBA" id="ARBA00023163"/>
    </source>
</evidence>
<keyword evidence="2" id="KW-0902">Two-component regulatory system</keyword>
<dbReference type="Gene3D" id="3.40.50.2300">
    <property type="match status" value="1"/>
</dbReference>
<dbReference type="InterPro" id="IPR001789">
    <property type="entry name" value="Sig_transdc_resp-reg_receiver"/>
</dbReference>
<sequence length="227" mass="25969">MSKQLSYILLCANSNHFLTRTTRKQLKNNGFTLLNLQRPEQVLKRINYTTVDVCMIGLTEGTEWADVTSRIRAQHARLPIIHISDKKRIEDLATSVNSGADDFLSAPFTPAEIVLRIQRIVKRVSEREIAEEVIRFGEYSFYPRRSVLVGSQGKINLTYFEHRVLEKLVENRNCAVSKRDIMERVGRSVSANSLGVYIHRLRRYFAKTDINIETVPGLGYKLTVKAG</sequence>
<dbReference type="CDD" id="cd00383">
    <property type="entry name" value="trans_reg_C"/>
    <property type="match status" value="1"/>
</dbReference>
<accession>A0A1H4DYR7</accession>
<evidence type="ECO:0000256" key="1">
    <source>
        <dbReference type="ARBA" id="ARBA00022553"/>
    </source>
</evidence>
<evidence type="ECO:0000313" key="10">
    <source>
        <dbReference type="EMBL" id="SEA77322.1"/>
    </source>
</evidence>
<evidence type="ECO:0000259" key="8">
    <source>
        <dbReference type="PROSITE" id="PS50110"/>
    </source>
</evidence>
<dbReference type="PANTHER" id="PTHR48111">
    <property type="entry name" value="REGULATOR OF RPOS"/>
    <property type="match status" value="1"/>
</dbReference>
<dbReference type="PANTHER" id="PTHR48111:SF1">
    <property type="entry name" value="TWO-COMPONENT RESPONSE REGULATOR ORR33"/>
    <property type="match status" value="1"/>
</dbReference>
<evidence type="ECO:0000256" key="4">
    <source>
        <dbReference type="ARBA" id="ARBA00023125"/>
    </source>
</evidence>
<evidence type="ECO:0000313" key="11">
    <source>
        <dbReference type="Proteomes" id="UP000199656"/>
    </source>
</evidence>
<dbReference type="InterPro" id="IPR036388">
    <property type="entry name" value="WH-like_DNA-bd_sf"/>
</dbReference>
<feature type="DNA-binding region" description="OmpR/PhoB-type" evidence="7">
    <location>
        <begin position="131"/>
        <end position="224"/>
    </location>
</feature>
<reference evidence="11" key="1">
    <citation type="submission" date="2016-10" db="EMBL/GenBank/DDBJ databases">
        <authorList>
            <person name="Varghese N."/>
            <person name="Submissions S."/>
        </authorList>
    </citation>
    <scope>NUCLEOTIDE SEQUENCE [LARGE SCALE GENOMIC DNA]</scope>
    <source>
        <strain evidence="11">DSM 23920</strain>
    </source>
</reference>
<keyword evidence="11" id="KW-1185">Reference proteome</keyword>
<dbReference type="SUPFAM" id="SSF46894">
    <property type="entry name" value="C-terminal effector domain of the bipartite response regulators"/>
    <property type="match status" value="1"/>
</dbReference>
<dbReference type="Proteomes" id="UP000199656">
    <property type="component" value="Unassembled WGS sequence"/>
</dbReference>
<gene>
    <name evidence="10" type="ORF">SAMN05660909_03375</name>
</gene>
<evidence type="ECO:0000259" key="9">
    <source>
        <dbReference type="PROSITE" id="PS51755"/>
    </source>
</evidence>
<dbReference type="Gene3D" id="1.10.10.10">
    <property type="entry name" value="Winged helix-like DNA-binding domain superfamily/Winged helix DNA-binding domain"/>
    <property type="match status" value="1"/>
</dbReference>
<dbReference type="GO" id="GO:0005829">
    <property type="term" value="C:cytosol"/>
    <property type="evidence" value="ECO:0007669"/>
    <property type="project" value="TreeGrafter"/>
</dbReference>
<keyword evidence="3" id="KW-0805">Transcription regulation</keyword>
<dbReference type="RefSeq" id="WP_089763113.1">
    <property type="nucleotide sequence ID" value="NZ_BKAT01000027.1"/>
</dbReference>
<dbReference type="Pfam" id="PF00486">
    <property type="entry name" value="Trans_reg_C"/>
    <property type="match status" value="1"/>
</dbReference>
<dbReference type="AlphaFoldDB" id="A0A1H4DYR7"/>